<dbReference type="InParanoid" id="G5BJI2"/>
<dbReference type="Proteomes" id="UP000006813">
    <property type="component" value="Unassembled WGS sequence"/>
</dbReference>
<organism evidence="2 3">
    <name type="scientific">Heterocephalus glaber</name>
    <name type="common">Naked mole rat</name>
    <dbReference type="NCBI Taxonomy" id="10181"/>
    <lineage>
        <taxon>Eukaryota</taxon>
        <taxon>Metazoa</taxon>
        <taxon>Chordata</taxon>
        <taxon>Craniata</taxon>
        <taxon>Vertebrata</taxon>
        <taxon>Euteleostomi</taxon>
        <taxon>Mammalia</taxon>
        <taxon>Eutheria</taxon>
        <taxon>Euarchontoglires</taxon>
        <taxon>Glires</taxon>
        <taxon>Rodentia</taxon>
        <taxon>Hystricomorpha</taxon>
        <taxon>Bathyergidae</taxon>
        <taxon>Heterocephalus</taxon>
    </lineage>
</organism>
<evidence type="ECO:0000313" key="3">
    <source>
        <dbReference type="Proteomes" id="UP000006813"/>
    </source>
</evidence>
<feature type="region of interest" description="Disordered" evidence="1">
    <location>
        <begin position="53"/>
        <end position="90"/>
    </location>
</feature>
<evidence type="ECO:0000313" key="2">
    <source>
        <dbReference type="EMBL" id="EHB09443.1"/>
    </source>
</evidence>
<proteinExistence type="predicted"/>
<evidence type="ECO:0000256" key="1">
    <source>
        <dbReference type="SAM" id="MobiDB-lite"/>
    </source>
</evidence>
<gene>
    <name evidence="2" type="ORF">GW7_20079</name>
</gene>
<sequence>MEGVSCSGRAGKGVWVARWVLLDSGARWMQAVLRVAGDGVLALGVGGSPGVLHEAVPPEHLQGAPQGSDPGRRRGEGGAGRPQLRGPRFRFRRDQDRTLAVFGPSGHRSAEGEATLMVFLGSG</sequence>
<accession>G5BJI2</accession>
<reference evidence="2 3" key="1">
    <citation type="journal article" date="2011" name="Nature">
        <title>Genome sequencing reveals insights into physiology and longevity of the naked mole rat.</title>
        <authorList>
            <person name="Kim E.B."/>
            <person name="Fang X."/>
            <person name="Fushan A.A."/>
            <person name="Huang Z."/>
            <person name="Lobanov A.V."/>
            <person name="Han L."/>
            <person name="Marino S.M."/>
            <person name="Sun X."/>
            <person name="Turanov A.A."/>
            <person name="Yang P."/>
            <person name="Yim S.H."/>
            <person name="Zhao X."/>
            <person name="Kasaikina M.V."/>
            <person name="Stoletzki N."/>
            <person name="Peng C."/>
            <person name="Polak P."/>
            <person name="Xiong Z."/>
            <person name="Kiezun A."/>
            <person name="Zhu Y."/>
            <person name="Chen Y."/>
            <person name="Kryukov G.V."/>
            <person name="Zhang Q."/>
            <person name="Peshkin L."/>
            <person name="Yang L."/>
            <person name="Bronson R.T."/>
            <person name="Buffenstein R."/>
            <person name="Wang B."/>
            <person name="Han C."/>
            <person name="Li Q."/>
            <person name="Chen L."/>
            <person name="Zhao W."/>
            <person name="Sunyaev S.R."/>
            <person name="Park T.J."/>
            <person name="Zhang G."/>
            <person name="Wang J."/>
            <person name="Gladyshev V.N."/>
        </authorList>
    </citation>
    <scope>NUCLEOTIDE SEQUENCE [LARGE SCALE GENOMIC DNA]</scope>
</reference>
<name>G5BJI2_HETGA</name>
<dbReference type="EMBL" id="JH170646">
    <property type="protein sequence ID" value="EHB09443.1"/>
    <property type="molecule type" value="Genomic_DNA"/>
</dbReference>
<dbReference type="AlphaFoldDB" id="G5BJI2"/>
<protein>
    <submittedName>
        <fullName evidence="2">Uncharacterized protein</fullName>
    </submittedName>
</protein>